<feature type="transmembrane region" description="Helical" evidence="2">
    <location>
        <begin position="43"/>
        <end position="67"/>
    </location>
</feature>
<dbReference type="Proteomes" id="UP000193010">
    <property type="component" value="Unassembled WGS sequence"/>
</dbReference>
<reference evidence="3 4" key="1">
    <citation type="submission" date="2016-01" db="EMBL/GenBank/DDBJ databases">
        <title>The new phylogeny of the genus Mycobacterium.</title>
        <authorList>
            <person name="Tarcisio F."/>
            <person name="Conor M."/>
            <person name="Antonella G."/>
            <person name="Elisabetta G."/>
            <person name="Giulia F.S."/>
            <person name="Sara T."/>
            <person name="Anna F."/>
            <person name="Clotilde B."/>
            <person name="Roberto B."/>
            <person name="Veronica D.S."/>
            <person name="Fabio R."/>
            <person name="Monica P."/>
            <person name="Olivier J."/>
            <person name="Enrico T."/>
            <person name="Nicola S."/>
        </authorList>
    </citation>
    <scope>NUCLEOTIDE SEQUENCE [LARGE SCALE GENOMIC DNA]</scope>
    <source>
        <strain evidence="3 4">DSM 44852</strain>
    </source>
</reference>
<keyword evidence="2" id="KW-0472">Membrane</keyword>
<evidence type="ECO:0000256" key="2">
    <source>
        <dbReference type="SAM" id="Phobius"/>
    </source>
</evidence>
<comment type="caution">
    <text evidence="3">The sequence shown here is derived from an EMBL/GenBank/DDBJ whole genome shotgun (WGS) entry which is preliminary data.</text>
</comment>
<keyword evidence="4" id="KW-1185">Reference proteome</keyword>
<dbReference type="EMBL" id="LQOV01000029">
    <property type="protein sequence ID" value="ORV49697.1"/>
    <property type="molecule type" value="Genomic_DNA"/>
</dbReference>
<evidence type="ECO:0000256" key="1">
    <source>
        <dbReference type="SAM" id="MobiDB-lite"/>
    </source>
</evidence>
<feature type="compositionally biased region" description="Basic and acidic residues" evidence="1">
    <location>
        <begin position="79"/>
        <end position="88"/>
    </location>
</feature>
<keyword evidence="2" id="KW-0812">Transmembrane</keyword>
<evidence type="ECO:0000313" key="4">
    <source>
        <dbReference type="Proteomes" id="UP000193010"/>
    </source>
</evidence>
<evidence type="ECO:0000313" key="3">
    <source>
        <dbReference type="EMBL" id="ORV49697.1"/>
    </source>
</evidence>
<keyword evidence="2" id="KW-1133">Transmembrane helix</keyword>
<sequence>MILFVFVGLGLFVWVTVLGGVAIAFNILTQHESPIRSGLGPAGMLLSSFGFFVAPAIIGALVGAVYVSASQPSPRSIGKRMEHIESKLRPRQSGR</sequence>
<accession>A0A1X1TYQ9</accession>
<proteinExistence type="predicted"/>
<dbReference type="STRING" id="292462.AWC05_00820"/>
<protein>
    <submittedName>
        <fullName evidence="3">Uncharacterized protein</fullName>
    </submittedName>
</protein>
<name>A0A1X1TYQ9_MYCFL</name>
<feature type="region of interest" description="Disordered" evidence="1">
    <location>
        <begin position="71"/>
        <end position="95"/>
    </location>
</feature>
<dbReference type="AlphaFoldDB" id="A0A1X1TYQ9"/>
<gene>
    <name evidence="3" type="ORF">AWC05_00820</name>
</gene>
<organism evidence="3 4">
    <name type="scientific">Mycobacterium florentinum</name>
    <dbReference type="NCBI Taxonomy" id="292462"/>
    <lineage>
        <taxon>Bacteria</taxon>
        <taxon>Bacillati</taxon>
        <taxon>Actinomycetota</taxon>
        <taxon>Actinomycetes</taxon>
        <taxon>Mycobacteriales</taxon>
        <taxon>Mycobacteriaceae</taxon>
        <taxon>Mycobacterium</taxon>
        <taxon>Mycobacterium simiae complex</taxon>
    </lineage>
</organism>